<accession>A0A3A8AFF5</accession>
<dbReference type="InterPro" id="IPR036429">
    <property type="entry name" value="SpoA-like_sf"/>
</dbReference>
<evidence type="ECO:0000313" key="2">
    <source>
        <dbReference type="EMBL" id="RKF06390.1"/>
    </source>
</evidence>
<evidence type="ECO:0000259" key="1">
    <source>
        <dbReference type="Pfam" id="PF01052"/>
    </source>
</evidence>
<dbReference type="AlphaFoldDB" id="A0A3A8AFF5"/>
<name>A0A3A8AFF5_9HYPH</name>
<feature type="domain" description="Flagellar motor switch protein FliN-like C-terminal" evidence="1">
    <location>
        <begin position="227"/>
        <end position="294"/>
    </location>
</feature>
<sequence>MSTLAHRYDLAPEDRDVADRILRKRVSEDGLKNVIKRLGTAFQAHMTARMQTLSPDLVMAFETMSDPSRPGKPPAGNAETAGFTFYYPEERCRLALHLDRQAAGLVNGALLGCDPEADMPPSAGEISQLEIGVLHSLAVAAGQTRQTDRPLLGFGRVDIYRGDDPALIDETGDAVATLSFSITFGVNRAWCWLDVPHRLLIDLSATLAADEARAAHANQRHEFKVPDFDLAVEVILPLAEMTLAEVARLKPGDVIESAPAAGGDAVLRAKGRDLFTTQIGRVGHANAVRIQGPIAPIAAALRAHAHQHTIKGGQ</sequence>
<dbReference type="SUPFAM" id="SSF101801">
    <property type="entry name" value="Surface presentation of antigens (SPOA)"/>
    <property type="match status" value="1"/>
</dbReference>
<dbReference type="RefSeq" id="WP_109766035.1">
    <property type="nucleotide sequence ID" value="NZ_CP159474.1"/>
</dbReference>
<dbReference type="OrthoDB" id="8273530at2"/>
<keyword evidence="3" id="KW-1185">Reference proteome</keyword>
<gene>
    <name evidence="2" type="ORF">DEM25_012320</name>
</gene>
<comment type="caution">
    <text evidence="2">The sequence shown here is derived from an EMBL/GenBank/DDBJ whole genome shotgun (WGS) entry which is preliminary data.</text>
</comment>
<dbReference type="EMBL" id="QFWV02000007">
    <property type="protein sequence ID" value="RKF06390.1"/>
    <property type="molecule type" value="Genomic_DNA"/>
</dbReference>
<dbReference type="Proteomes" id="UP000246132">
    <property type="component" value="Unassembled WGS sequence"/>
</dbReference>
<proteinExistence type="predicted"/>
<dbReference type="Gene3D" id="2.30.330.10">
    <property type="entry name" value="SpoA-like"/>
    <property type="match status" value="1"/>
</dbReference>
<reference evidence="2 3" key="1">
    <citation type="journal article" date="2018" name="Int. J. Syst. Bacteriol.">
        <title>Oceaniradius stylonemae gen. nov., sp. nov., isolated from a red alga, Stylonema cornu-cervi.</title>
        <authorList>
            <person name="Jeong S."/>
        </authorList>
    </citation>
    <scope>NUCLEOTIDE SEQUENCE [LARGE SCALE GENOMIC DNA]</scope>
    <source>
        <strain evidence="2 3">StC1</strain>
    </source>
</reference>
<dbReference type="InterPro" id="IPR001543">
    <property type="entry name" value="FliN-like_C"/>
</dbReference>
<organism evidence="2 3">
    <name type="scientific">Oceaniradius stylonematis</name>
    <dbReference type="NCBI Taxonomy" id="2184161"/>
    <lineage>
        <taxon>Bacteria</taxon>
        <taxon>Pseudomonadati</taxon>
        <taxon>Pseudomonadota</taxon>
        <taxon>Alphaproteobacteria</taxon>
        <taxon>Hyphomicrobiales</taxon>
        <taxon>Ahrensiaceae</taxon>
        <taxon>Oceaniradius</taxon>
    </lineage>
</organism>
<dbReference type="Pfam" id="PF01052">
    <property type="entry name" value="FliMN_C"/>
    <property type="match status" value="1"/>
</dbReference>
<protein>
    <recommendedName>
        <fullName evidence="1">Flagellar motor switch protein FliN-like C-terminal domain-containing protein</fullName>
    </recommendedName>
</protein>
<evidence type="ECO:0000313" key="3">
    <source>
        <dbReference type="Proteomes" id="UP000246132"/>
    </source>
</evidence>